<evidence type="ECO:0000313" key="2">
    <source>
        <dbReference type="EnsemblPlants" id="OB02G31680.1"/>
    </source>
</evidence>
<feature type="region of interest" description="Disordered" evidence="1">
    <location>
        <begin position="39"/>
        <end position="110"/>
    </location>
</feature>
<dbReference type="Gramene" id="OB02G31680.1">
    <property type="protein sequence ID" value="OB02G31680.1"/>
    <property type="gene ID" value="OB02G31680"/>
</dbReference>
<keyword evidence="3" id="KW-1185">Reference proteome</keyword>
<organism evidence="2">
    <name type="scientific">Oryza brachyantha</name>
    <name type="common">malo sina</name>
    <dbReference type="NCBI Taxonomy" id="4533"/>
    <lineage>
        <taxon>Eukaryota</taxon>
        <taxon>Viridiplantae</taxon>
        <taxon>Streptophyta</taxon>
        <taxon>Embryophyta</taxon>
        <taxon>Tracheophyta</taxon>
        <taxon>Spermatophyta</taxon>
        <taxon>Magnoliopsida</taxon>
        <taxon>Liliopsida</taxon>
        <taxon>Poales</taxon>
        <taxon>Poaceae</taxon>
        <taxon>BOP clade</taxon>
        <taxon>Oryzoideae</taxon>
        <taxon>Oryzeae</taxon>
        <taxon>Oryzinae</taxon>
        <taxon>Oryza</taxon>
    </lineage>
</organism>
<evidence type="ECO:0000256" key="1">
    <source>
        <dbReference type="SAM" id="MobiDB-lite"/>
    </source>
</evidence>
<dbReference type="PANTHER" id="PTHR33994:SF20">
    <property type="entry name" value="OS02G0619500 PROTEIN"/>
    <property type="match status" value="1"/>
</dbReference>
<name>J3LEV1_ORYBR</name>
<dbReference type="AlphaFoldDB" id="J3LEV1"/>
<accession>J3LEV1</accession>
<dbReference type="EnsemblPlants" id="OB02G31680.1">
    <property type="protein sequence ID" value="OB02G31680.1"/>
    <property type="gene ID" value="OB02G31680"/>
</dbReference>
<proteinExistence type="predicted"/>
<sequence length="222" mass="24371">GGRTEGVLPEHPPGDPRRSHGARAHVGVALLPLQVVRRHRQERRVQRRRRRLLGARPGPRPRAAHAGRHVRPERPHQGAAQVQRGVHGARHDGGRVLPRGPVPEFCGESENTTEARSVMAWGHGVAVPGFARESLAEELRRGDAEVDVALTAPADVALTAPARYCAGCWQTVYECKPHMGSSSAEFSPRCAVTSQIPTFPDHPEERYPGWPGTIVPGRRYLR</sequence>
<dbReference type="HOGENOM" id="CLU_1248139_0_0_1"/>
<evidence type="ECO:0000313" key="3">
    <source>
        <dbReference type="Proteomes" id="UP000006038"/>
    </source>
</evidence>
<dbReference type="Proteomes" id="UP000006038">
    <property type="component" value="Unassembled WGS sequence"/>
</dbReference>
<protein>
    <submittedName>
        <fullName evidence="2">Uncharacterized protein</fullName>
    </submittedName>
</protein>
<reference evidence="2" key="1">
    <citation type="submission" date="2013-04" db="UniProtKB">
        <authorList>
            <consortium name="EnsemblPlants"/>
        </authorList>
    </citation>
    <scope>IDENTIFICATION</scope>
</reference>
<dbReference type="PANTHER" id="PTHR33994">
    <property type="entry name" value="OS04G0515000 PROTEIN"/>
    <property type="match status" value="1"/>
</dbReference>
<feature type="compositionally biased region" description="Basic residues" evidence="1">
    <location>
        <begin position="39"/>
        <end position="53"/>
    </location>
</feature>
<feature type="region of interest" description="Disordered" evidence="1">
    <location>
        <begin position="1"/>
        <end position="21"/>
    </location>
</feature>